<proteinExistence type="predicted"/>
<evidence type="ECO:0000313" key="1">
    <source>
        <dbReference type="EMBL" id="KAF4647580.1"/>
    </source>
</evidence>
<dbReference type="AlphaFoldDB" id="A0A7J6KKR1"/>
<accession>A0A7J6KKR1</accession>
<feature type="non-terminal residue" evidence="1">
    <location>
        <position position="1"/>
    </location>
</feature>
<dbReference type="Proteomes" id="UP000572268">
    <property type="component" value="Unassembled WGS sequence"/>
</dbReference>
<reference evidence="1 2" key="1">
    <citation type="submission" date="2020-04" db="EMBL/GenBank/DDBJ databases">
        <title>Perkinsus olseni comparative genomics.</title>
        <authorList>
            <person name="Bogema D.R."/>
        </authorList>
    </citation>
    <scope>NUCLEOTIDE SEQUENCE [LARGE SCALE GENOMIC DNA]</scope>
    <source>
        <strain evidence="1">ATCC PRA-31</strain>
    </source>
</reference>
<organism evidence="1 2">
    <name type="scientific">Perkinsus olseni</name>
    <name type="common">Perkinsus atlanticus</name>
    <dbReference type="NCBI Taxonomy" id="32597"/>
    <lineage>
        <taxon>Eukaryota</taxon>
        <taxon>Sar</taxon>
        <taxon>Alveolata</taxon>
        <taxon>Perkinsozoa</taxon>
        <taxon>Perkinsea</taxon>
        <taxon>Perkinsida</taxon>
        <taxon>Perkinsidae</taxon>
        <taxon>Perkinsus</taxon>
    </lineage>
</organism>
<dbReference type="EMBL" id="JABANN010002505">
    <property type="protein sequence ID" value="KAF4647580.1"/>
    <property type="molecule type" value="Genomic_DNA"/>
</dbReference>
<feature type="non-terminal residue" evidence="1">
    <location>
        <position position="247"/>
    </location>
</feature>
<evidence type="ECO:0000313" key="2">
    <source>
        <dbReference type="Proteomes" id="UP000572268"/>
    </source>
</evidence>
<protein>
    <submittedName>
        <fullName evidence="1">Uncharacterized protein</fullName>
    </submittedName>
</protein>
<sequence length="247" mass="27423">ALGDITISDGYELSLRKEGKGSDGPGYSFVVKWKTHTSSSEKASQVPQGWCSDSLIQKLDEKERSEFDQHCSVYTEKGWWKKVEKDDVELSEIRRSHPVGTIFPVKQSLMKSTRIRPVADMRAANLASPMVSAVQPTVLAAGRVLRGTLRRGVQVRQYDLEKAFYSIGTEVMDAKTGKCTPVYLRIGKDLFQCSKLAFGLSVGPHALNCSQRIIQKVARCAYDVLKGAQCRDVFPTIVVVMDDFVVA</sequence>
<name>A0A7J6KKR1_PEROL</name>
<gene>
    <name evidence="1" type="ORF">FOL46_004065</name>
</gene>
<comment type="caution">
    <text evidence="1">The sequence shown here is derived from an EMBL/GenBank/DDBJ whole genome shotgun (WGS) entry which is preliminary data.</text>
</comment>